<protein>
    <submittedName>
        <fullName evidence="8">Cytochrome P450</fullName>
    </submittedName>
</protein>
<dbReference type="GO" id="GO:0008395">
    <property type="term" value="F:steroid hydroxylase activity"/>
    <property type="evidence" value="ECO:0007669"/>
    <property type="project" value="TreeGrafter"/>
</dbReference>
<evidence type="ECO:0000256" key="2">
    <source>
        <dbReference type="ARBA" id="ARBA00022617"/>
    </source>
</evidence>
<proteinExistence type="inferred from homology"/>
<evidence type="ECO:0000313" key="9">
    <source>
        <dbReference type="Proteomes" id="UP000477722"/>
    </source>
</evidence>
<sequence>MTSDTAIEEAEAAIARLATPPMIEDPYPLYDAIRRVDRVYESTTLGAYAVTGYKEVNAAARMGNMKNGVRAATTQRADWQEHASLRLFLRALVNLDAPEHPAMREVASSVFTPKAIREMRESVEVLARRFVDDLAEQAKDGRPVDLVPTVASPFPVAVICEMLGVPDSQGMLFYKLANDWTRVWGGGNYSEEELAQADESVMELRGYFSELFEERRAERRDDLISAMLDQHDAGRIDDEDLMALATFLFISGFETTTNLISTSIYTLLENPDQLELWRRNPDVTASAVEELIRHGTPISGTVRLTGEDIELGGKEIPAGRMLFLMTAGANRDPAQFTDPDRLDLTRNEGGHVSFGGGPHYCLGANLARMEAQVVLPLIINRFSSIEVGGEVEWRTAIGLHGFEHLPLTLSE</sequence>
<evidence type="ECO:0000256" key="1">
    <source>
        <dbReference type="ARBA" id="ARBA00010617"/>
    </source>
</evidence>
<gene>
    <name evidence="8" type="ORF">G5C65_10060</name>
</gene>
<dbReference type="InterPro" id="IPR001128">
    <property type="entry name" value="Cyt_P450"/>
</dbReference>
<keyword evidence="3 7" id="KW-0479">Metal-binding</keyword>
<accession>A0A6G4WVY0</accession>
<dbReference type="GO" id="GO:0020037">
    <property type="term" value="F:heme binding"/>
    <property type="evidence" value="ECO:0007669"/>
    <property type="project" value="InterPro"/>
</dbReference>
<dbReference type="EMBL" id="JAAKZZ010000072">
    <property type="protein sequence ID" value="NGO68694.1"/>
    <property type="molecule type" value="Genomic_DNA"/>
</dbReference>
<dbReference type="InterPro" id="IPR017972">
    <property type="entry name" value="Cyt_P450_CS"/>
</dbReference>
<name>A0A6G4WVY0_9ACTN</name>
<evidence type="ECO:0000256" key="4">
    <source>
        <dbReference type="ARBA" id="ARBA00023002"/>
    </source>
</evidence>
<dbReference type="AlphaFoldDB" id="A0A6G4WVY0"/>
<dbReference type="PANTHER" id="PTHR46696">
    <property type="entry name" value="P450, PUTATIVE (EUROFUNG)-RELATED"/>
    <property type="match status" value="1"/>
</dbReference>
<dbReference type="SUPFAM" id="SSF48264">
    <property type="entry name" value="Cytochrome P450"/>
    <property type="match status" value="1"/>
</dbReference>
<keyword evidence="6 7" id="KW-0503">Monooxygenase</keyword>
<evidence type="ECO:0000256" key="3">
    <source>
        <dbReference type="ARBA" id="ARBA00022723"/>
    </source>
</evidence>
<dbReference type="PANTHER" id="PTHR46696:SF4">
    <property type="entry name" value="BIOTIN BIOSYNTHESIS CYTOCHROME P450"/>
    <property type="match status" value="1"/>
</dbReference>
<dbReference type="PRINTS" id="PR00385">
    <property type="entry name" value="P450"/>
</dbReference>
<dbReference type="PRINTS" id="PR00359">
    <property type="entry name" value="BP450"/>
</dbReference>
<comment type="caution">
    <text evidence="8">The sequence shown here is derived from an EMBL/GenBank/DDBJ whole genome shotgun (WGS) entry which is preliminary data.</text>
</comment>
<comment type="similarity">
    <text evidence="1 7">Belongs to the cytochrome P450 family.</text>
</comment>
<keyword evidence="5 7" id="KW-0408">Iron</keyword>
<dbReference type="InterPro" id="IPR036396">
    <property type="entry name" value="Cyt_P450_sf"/>
</dbReference>
<dbReference type="FunFam" id="1.10.630.10:FF:000018">
    <property type="entry name" value="Cytochrome P450 monooxygenase"/>
    <property type="match status" value="1"/>
</dbReference>
<organism evidence="8 9">
    <name type="scientific">Streptomyces boncukensis</name>
    <dbReference type="NCBI Taxonomy" id="2711219"/>
    <lineage>
        <taxon>Bacteria</taxon>
        <taxon>Bacillati</taxon>
        <taxon>Actinomycetota</taxon>
        <taxon>Actinomycetes</taxon>
        <taxon>Kitasatosporales</taxon>
        <taxon>Streptomycetaceae</taxon>
        <taxon>Streptomyces</taxon>
    </lineage>
</organism>
<dbReference type="Pfam" id="PF00067">
    <property type="entry name" value="p450"/>
    <property type="match status" value="1"/>
</dbReference>
<evidence type="ECO:0000313" key="8">
    <source>
        <dbReference type="EMBL" id="NGO68694.1"/>
    </source>
</evidence>
<evidence type="ECO:0000256" key="6">
    <source>
        <dbReference type="ARBA" id="ARBA00023033"/>
    </source>
</evidence>
<keyword evidence="2 7" id="KW-0349">Heme</keyword>
<dbReference type="GO" id="GO:0036199">
    <property type="term" value="F:cholest-4-en-3-one 26-monooxygenase activity"/>
    <property type="evidence" value="ECO:0007669"/>
    <property type="project" value="TreeGrafter"/>
</dbReference>
<evidence type="ECO:0000256" key="7">
    <source>
        <dbReference type="RuleBase" id="RU000461"/>
    </source>
</evidence>
<dbReference type="RefSeq" id="WP_165298393.1">
    <property type="nucleotide sequence ID" value="NZ_JAAKZZ010000072.1"/>
</dbReference>
<dbReference type="Proteomes" id="UP000477722">
    <property type="component" value="Unassembled WGS sequence"/>
</dbReference>
<dbReference type="PROSITE" id="PS00086">
    <property type="entry name" value="CYTOCHROME_P450"/>
    <property type="match status" value="1"/>
</dbReference>
<dbReference type="InterPro" id="IPR002397">
    <property type="entry name" value="Cyt_P450_B"/>
</dbReference>
<dbReference type="GO" id="GO:0006707">
    <property type="term" value="P:cholesterol catabolic process"/>
    <property type="evidence" value="ECO:0007669"/>
    <property type="project" value="TreeGrafter"/>
</dbReference>
<evidence type="ECO:0000256" key="5">
    <source>
        <dbReference type="ARBA" id="ARBA00023004"/>
    </source>
</evidence>
<dbReference type="GO" id="GO:0005506">
    <property type="term" value="F:iron ion binding"/>
    <property type="evidence" value="ECO:0007669"/>
    <property type="project" value="InterPro"/>
</dbReference>
<dbReference type="CDD" id="cd20625">
    <property type="entry name" value="CYP164-like"/>
    <property type="match status" value="1"/>
</dbReference>
<keyword evidence="4 7" id="KW-0560">Oxidoreductase</keyword>
<dbReference type="Gene3D" id="1.10.630.10">
    <property type="entry name" value="Cytochrome P450"/>
    <property type="match status" value="1"/>
</dbReference>
<reference evidence="8 9" key="1">
    <citation type="submission" date="2020-02" db="EMBL/GenBank/DDBJ databases">
        <title>Whole-genome analyses of novel actinobacteria.</title>
        <authorList>
            <person name="Sahin N."/>
            <person name="Tatar D."/>
        </authorList>
    </citation>
    <scope>NUCLEOTIDE SEQUENCE [LARGE SCALE GENOMIC DNA]</scope>
    <source>
        <strain evidence="8 9">SB3404</strain>
    </source>
</reference>
<keyword evidence="9" id="KW-1185">Reference proteome</keyword>